<reference evidence="1" key="1">
    <citation type="submission" date="2022-11" db="EMBL/GenBank/DDBJ databases">
        <title>Genome Sequence of Boeremia exigua.</title>
        <authorList>
            <person name="Buettner E."/>
        </authorList>
    </citation>
    <scope>NUCLEOTIDE SEQUENCE</scope>
    <source>
        <strain evidence="1">CU02</strain>
    </source>
</reference>
<gene>
    <name evidence="1" type="ORF">OPT61_g3516</name>
</gene>
<dbReference type="Proteomes" id="UP001153331">
    <property type="component" value="Unassembled WGS sequence"/>
</dbReference>
<sequence>MACCILTAVLMNQLIRVCDALDIRFLQIKYNDDEGDACAPAKEDDEVLSHTSRMTVGGMTCAACSTSVVEQLEALHGVHRASVSLTMGRATVSYDASAIKPEEMLDTVRKAGYDATFEEQSTFETIERLNQSSELLEIKQAISSALLFSSVIIILEYLPKSANIGAPPLSLQHVSAYLALLLAAKVQILDAWSIHQRAWTRHGRRKMSMETLLSLSLLLGIGLALLLVFLRQHRKSLAYASSGSFMTIVILAGRYIEAVLKKESNRNIAALYELQTESEMYQLAHDDRSLPASLLKRGDDIFIKPQATIPCDCFIVEGGSAINESTITGEALPVVKNVGDLLLAGTKNLSSRILVTVVQDQSQSSLAKIIEGVTAATEQKLEGTEPLDAIMNYFVSVVLILAFAAFSAKIYRWQSISSVEVFVAACERAATVLAAACPCGIGLAIPSATMAGIDIACSQGILLGSGIKTMQAISSITHVVMDKTGTLTQGRLAVISHHIDENLRINRQLCYRLLAAAEFEEARVHPVASAVFKWALSNVQHDRPQRRILEHKNYKRVLGMGVSCDVKAHSEEWIAVHVGHTEFLSSNGISIPPTQDLKDPAASTVHFAFSNRYAGSLVIRDIIRPDASTVVTKLLHSGRQVTMLTGDDAAEATRISNVLGIHVLASRALPHDKLAHVKQLQACGHRVAMVGDGVNDVPAQAAANVGVSISRTQGCLVGLGSVVIISGDLHALVALFAISERVVRQAKMNVWWALAYNILALSLALGLWEPWGWDISRSMAGTLMAGSSASVLCMMTAASQTEVSLPLPKLRDLRSPRHPAITKAQIPHIVIGALQSESRRAATITVFPTSSSTASPSLFLAKVKPTGSVVLQFSICHLPRRQSPTNDDIECDEPHTDYRLVASSLSVMESLDLDDLYYMVGQGWQSLKSTVYKAAWNASFPTPNSNWSFTGSSAGFSKMRAQSLLLFSLPTLFGSAQETCDLACQAAFTEVQAYEASNWVSKNVTLDSFYSTPTNITGAQPGDLLRWEDLSQDVVNTKFSPPSGMSISRFLYMTEDIDRKPIPASAFVLLPYSRPDSKKPFNTAVWTHGTAGRIRNCAPSNHKDLYYEWQGPYALATAGYAVIAPDYAGQGSDIPQGFMYEAGYLHAADVAYGLIAARKAIGDLLSAEWVVIGHSEGGMTAWRTNERLAMPGQEDLLKAGKFLGAVANSPALRPLDLVPESIRRAAGGPIGDAVSVFFLQSLALLFPDQIRVEDYVTDTVLDRIPLLDQGCLLVGRTLFSNLTKDELFKDMSWLEHPAVVDWQNRYNGAGPHALAAPMLVVQGITDPLTYANNTEWDFKQSCDAFPESRATLILYPDTDHNMASQVAQLDSLTWIKDRFDRVEVPEGCMIKTAEPATNHFRNTGSFYSGTGGD</sequence>
<evidence type="ECO:0000313" key="2">
    <source>
        <dbReference type="Proteomes" id="UP001153331"/>
    </source>
</evidence>
<organism evidence="1 2">
    <name type="scientific">Boeremia exigua</name>
    <dbReference type="NCBI Taxonomy" id="749465"/>
    <lineage>
        <taxon>Eukaryota</taxon>
        <taxon>Fungi</taxon>
        <taxon>Dikarya</taxon>
        <taxon>Ascomycota</taxon>
        <taxon>Pezizomycotina</taxon>
        <taxon>Dothideomycetes</taxon>
        <taxon>Pleosporomycetidae</taxon>
        <taxon>Pleosporales</taxon>
        <taxon>Pleosporineae</taxon>
        <taxon>Didymellaceae</taxon>
        <taxon>Boeremia</taxon>
    </lineage>
</organism>
<dbReference type="EMBL" id="JAPHNI010000181">
    <property type="protein sequence ID" value="KAJ8114663.1"/>
    <property type="molecule type" value="Genomic_DNA"/>
</dbReference>
<accession>A0ACC2IHI2</accession>
<proteinExistence type="predicted"/>
<protein>
    <submittedName>
        <fullName evidence="1">Uncharacterized protein</fullName>
    </submittedName>
</protein>
<comment type="caution">
    <text evidence="1">The sequence shown here is derived from an EMBL/GenBank/DDBJ whole genome shotgun (WGS) entry which is preliminary data.</text>
</comment>
<keyword evidence="2" id="KW-1185">Reference proteome</keyword>
<name>A0ACC2IHI2_9PLEO</name>
<evidence type="ECO:0000313" key="1">
    <source>
        <dbReference type="EMBL" id="KAJ8114663.1"/>
    </source>
</evidence>